<name>A0ABV6U3B2_9ACTN</name>
<dbReference type="EMBL" id="JBHMQT010000021">
    <property type="protein sequence ID" value="MFC0862936.1"/>
    <property type="molecule type" value="Genomic_DNA"/>
</dbReference>
<dbReference type="Proteomes" id="UP001589870">
    <property type="component" value="Unassembled WGS sequence"/>
</dbReference>
<protein>
    <recommendedName>
        <fullName evidence="3">NADP-dependent oxidoreductase domain-containing protein</fullName>
    </recommendedName>
</protein>
<dbReference type="InterPro" id="IPR036812">
    <property type="entry name" value="NAD(P)_OxRdtase_dom_sf"/>
</dbReference>
<comment type="caution">
    <text evidence="1">The sequence shown here is derived from an EMBL/GenBank/DDBJ whole genome shotgun (WGS) entry which is preliminary data.</text>
</comment>
<accession>A0ABV6U3B2</accession>
<sequence length="55" mass="5953">MAGELGATRNQVVLAWLRAQEIVPIVGVRSATQLDELLTDIKLDGEPLVRLNTPA</sequence>
<dbReference type="SUPFAM" id="SSF51430">
    <property type="entry name" value="NAD(P)-linked oxidoreductase"/>
    <property type="match status" value="1"/>
</dbReference>
<organism evidence="1 2">
    <name type="scientific">Sphaerimonospora cavernae</name>
    <dbReference type="NCBI Taxonomy" id="1740611"/>
    <lineage>
        <taxon>Bacteria</taxon>
        <taxon>Bacillati</taxon>
        <taxon>Actinomycetota</taxon>
        <taxon>Actinomycetes</taxon>
        <taxon>Streptosporangiales</taxon>
        <taxon>Streptosporangiaceae</taxon>
        <taxon>Sphaerimonospora</taxon>
    </lineage>
</organism>
<evidence type="ECO:0000313" key="1">
    <source>
        <dbReference type="EMBL" id="MFC0862936.1"/>
    </source>
</evidence>
<evidence type="ECO:0008006" key="3">
    <source>
        <dbReference type="Google" id="ProtNLM"/>
    </source>
</evidence>
<proteinExistence type="predicted"/>
<evidence type="ECO:0000313" key="2">
    <source>
        <dbReference type="Proteomes" id="UP001589870"/>
    </source>
</evidence>
<dbReference type="RefSeq" id="WP_394301118.1">
    <property type="nucleotide sequence ID" value="NZ_JBHMQT010000021.1"/>
</dbReference>
<keyword evidence="2" id="KW-1185">Reference proteome</keyword>
<gene>
    <name evidence="1" type="ORF">ACFHYQ_11590</name>
</gene>
<reference evidence="1 2" key="1">
    <citation type="submission" date="2024-09" db="EMBL/GenBank/DDBJ databases">
        <authorList>
            <person name="Sun Q."/>
            <person name="Mori K."/>
        </authorList>
    </citation>
    <scope>NUCLEOTIDE SEQUENCE [LARGE SCALE GENOMIC DNA]</scope>
    <source>
        <strain evidence="1 2">TBRC 1851</strain>
    </source>
</reference>
<dbReference type="Gene3D" id="3.20.20.100">
    <property type="entry name" value="NADP-dependent oxidoreductase domain"/>
    <property type="match status" value="1"/>
</dbReference>